<keyword evidence="2" id="KW-0645">Protease</keyword>
<reference evidence="12" key="1">
    <citation type="journal article" date="1994" name="Dev. Biol.">
        <title>Goosecoid expression in neurectoderm and mesendoderm is disrupted in zebrafish cyclops gastrulas.</title>
        <authorList>
            <person name="Thisse C."/>
            <person name="Thisse B."/>
            <person name="Halpern M.E."/>
            <person name="Postlethwait J.H."/>
        </authorList>
    </citation>
    <scope>NUCLEOTIDE SEQUENCE</scope>
    <source>
        <strain evidence="12">Tuebingen</strain>
    </source>
</reference>
<dbReference type="HOGENOM" id="CLU_012184_1_2_1"/>
<dbReference type="InterPro" id="IPR025660">
    <property type="entry name" value="Pept_his_AS"/>
</dbReference>
<dbReference type="InterPro" id="IPR025661">
    <property type="entry name" value="Pept_asp_AS"/>
</dbReference>
<dbReference type="ZFIN" id="ZDB-GENE-980526-285">
    <property type="gene designation" value="ctslb"/>
</dbReference>
<keyword evidence="11" id="KW-1185">Reference proteome</keyword>
<dbReference type="CDD" id="cd02248">
    <property type="entry name" value="Peptidase_C1A"/>
    <property type="match status" value="1"/>
</dbReference>
<accession>A0A8M2BGR3</accession>
<dbReference type="OMA" id="CFAASND"/>
<dbReference type="FunFam" id="3.90.70.10:FF:000006">
    <property type="entry name" value="Cathepsin S"/>
    <property type="match status" value="1"/>
</dbReference>
<evidence type="ECO:0000256" key="4">
    <source>
        <dbReference type="ARBA" id="ARBA00022807"/>
    </source>
</evidence>
<reference evidence="12" key="2">
    <citation type="journal article" date="1996" name="C. R. Acad. Sci. III, Sci. Vie">
        <title>Inhibitory interactions controlling organizer activity in fish.</title>
        <authorList>
            <person name="Peyrieras N."/>
            <person name="Lu Y."/>
            <person name="Renucci A."/>
            <person name="Lemarchandel V."/>
            <person name="Rosa F."/>
        </authorList>
    </citation>
    <scope>NUCLEOTIDE SEQUENCE</scope>
    <source>
        <strain evidence="12">Tuebingen</strain>
    </source>
</reference>
<evidence type="ECO:0000256" key="2">
    <source>
        <dbReference type="ARBA" id="ARBA00022670"/>
    </source>
</evidence>
<reference evidence="10 11" key="11">
    <citation type="journal article" date="2013" name="Nature">
        <title>The zebrafish reference genome sequence and its relationship to the human genome.</title>
        <authorList>
            <consortium name="Genome Reference Consortium Zebrafish"/>
            <person name="Howe K."/>
            <person name="Clark M.D."/>
            <person name="Torroja C.F."/>
            <person name="Torrance J."/>
            <person name="Berthelot C."/>
            <person name="Muffato M."/>
            <person name="Collins J.E."/>
            <person name="Humphray S."/>
            <person name="McLaren K."/>
            <person name="Matthews L."/>
            <person name="McLaren S."/>
            <person name="Sealy I."/>
            <person name="Caccamo M."/>
            <person name="Churcher C."/>
            <person name="Scott C."/>
            <person name="Barrett J.C."/>
            <person name="Koch R."/>
            <person name="Rauch G.J."/>
            <person name="White S."/>
            <person name="Chow W."/>
            <person name="Kilian B."/>
            <person name="Quintais L.T."/>
            <person name="Guerra-Assuncao J.A."/>
            <person name="Zhou Y."/>
            <person name="Gu Y."/>
            <person name="Yen J."/>
            <person name="Vogel J.H."/>
            <person name="Eyre T."/>
            <person name="Redmond S."/>
            <person name="Banerjee R."/>
            <person name="Chi J."/>
            <person name="Fu B."/>
            <person name="Langley E."/>
            <person name="Maguire S.F."/>
            <person name="Laird G.K."/>
            <person name="Lloyd D."/>
            <person name="Kenyon E."/>
            <person name="Donaldson S."/>
            <person name="Sehra H."/>
            <person name="Almeida-King J."/>
            <person name="Loveland J."/>
            <person name="Trevanion S."/>
            <person name="Jones M."/>
            <person name="Quail M."/>
            <person name="Willey D."/>
            <person name="Hunt A."/>
            <person name="Burton J."/>
            <person name="Sims S."/>
            <person name="McLay K."/>
            <person name="Plumb B."/>
            <person name="Davis J."/>
            <person name="Clee C."/>
            <person name="Oliver K."/>
            <person name="Clark R."/>
            <person name="Riddle C."/>
            <person name="Elliot D."/>
            <person name="Eliott D."/>
            <person name="Threadgold G."/>
            <person name="Harden G."/>
            <person name="Ware D."/>
            <person name="Begum S."/>
            <person name="Mortimore B."/>
            <person name="Mortimer B."/>
            <person name="Kerry G."/>
            <person name="Heath P."/>
            <person name="Phillimore B."/>
            <person name="Tracey A."/>
            <person name="Corby N."/>
            <person name="Dunn M."/>
            <person name="Johnson C."/>
            <person name="Wood J."/>
            <person name="Clark S."/>
            <person name="Pelan S."/>
            <person name="Griffiths G."/>
            <person name="Smith M."/>
            <person name="Glithero R."/>
            <person name="Howden P."/>
            <person name="Barker N."/>
            <person name="Lloyd C."/>
            <person name="Stevens C."/>
            <person name="Harley J."/>
            <person name="Holt K."/>
            <person name="Panagiotidis G."/>
            <person name="Lovell J."/>
            <person name="Beasley H."/>
            <person name="Henderson C."/>
            <person name="Gordon D."/>
            <person name="Auger K."/>
            <person name="Wright D."/>
            <person name="Collins J."/>
            <person name="Raisen C."/>
            <person name="Dyer L."/>
            <person name="Leung K."/>
            <person name="Robertson L."/>
            <person name="Ambridge K."/>
            <person name="Leongamornlert D."/>
            <person name="McGuire S."/>
            <person name="Gilderthorp R."/>
            <person name="Griffiths C."/>
            <person name="Manthravadi D."/>
            <person name="Nichol S."/>
            <person name="Barker G."/>
            <person name="Whitehead S."/>
            <person name="Kay M."/>
            <person name="Brown J."/>
            <person name="Murnane C."/>
            <person name="Gray E."/>
            <person name="Humphries M."/>
            <person name="Sycamore N."/>
            <person name="Barker D."/>
            <person name="Saunders D."/>
            <person name="Wallis J."/>
            <person name="Babbage A."/>
            <person name="Hammond S."/>
            <person name="Mashreghi-Mohammadi M."/>
            <person name="Barr L."/>
            <person name="Martin S."/>
            <person name="Wray P."/>
            <person name="Ellington A."/>
            <person name="Matthews N."/>
            <person name="Ellwood M."/>
            <person name="Woodmansey R."/>
            <person name="Clark G."/>
            <person name="Cooper J."/>
            <person name="Cooper J."/>
            <person name="Tromans A."/>
            <person name="Grafham D."/>
            <person name="Skuce C."/>
            <person name="Pandian R."/>
            <person name="Andrews R."/>
            <person name="Harrison E."/>
            <person name="Kimberley A."/>
            <person name="Garnett J."/>
            <person name="Fosker N."/>
            <person name="Hall R."/>
            <person name="Garner P."/>
            <person name="Kelly D."/>
            <person name="Bird C."/>
            <person name="Palmer S."/>
            <person name="Gehring I."/>
            <person name="Berger A."/>
            <person name="Dooley C.M."/>
            <person name="Ersan-Urun Z."/>
            <person name="Eser C."/>
            <person name="Geiger H."/>
            <person name="Geisler M."/>
            <person name="Karotki L."/>
            <person name="Kirn A."/>
            <person name="Konantz J."/>
            <person name="Konantz M."/>
            <person name="Oberlander M."/>
            <person name="Rudolph-Geiger S."/>
            <person name="Teucke M."/>
            <person name="Lanz C."/>
            <person name="Raddatz G."/>
            <person name="Osoegawa K."/>
            <person name="Zhu B."/>
            <person name="Rapp A."/>
            <person name="Widaa S."/>
            <person name="Langford C."/>
            <person name="Yang F."/>
            <person name="Schuster S.C."/>
            <person name="Carter N.P."/>
            <person name="Harrow J."/>
            <person name="Ning Z."/>
            <person name="Herrero J."/>
            <person name="Searle S.M."/>
            <person name="Enright A."/>
            <person name="Geisler R."/>
            <person name="Plasterk R.H."/>
            <person name="Lee C."/>
            <person name="Westerfield M."/>
            <person name="de Jong P.J."/>
            <person name="Zon L.I."/>
            <person name="Postlethwait J.H."/>
            <person name="Nusslein-Volhard C."/>
            <person name="Hubbard T.J."/>
            <person name="Roest Crollius H."/>
            <person name="Rogers J."/>
            <person name="Stemple D.L."/>
        </authorList>
    </citation>
    <scope>NUCLEOTIDE SEQUENCE [LARGE SCALE GENOMIC DNA]</scope>
    <source>
        <strain evidence="10">Tuebingen</strain>
    </source>
</reference>
<dbReference type="PaxDb" id="7955-ENSDARP00000119564"/>
<dbReference type="GO" id="GO:0004197">
    <property type="term" value="F:cysteine-type endopeptidase activity"/>
    <property type="evidence" value="ECO:0000318"/>
    <property type="project" value="GO_Central"/>
</dbReference>
<evidence type="ECO:0000259" key="8">
    <source>
        <dbReference type="SMART" id="SM00645"/>
    </source>
</evidence>
<dbReference type="OrthoDB" id="10253408at2759"/>
<dbReference type="KEGG" id="dre:30443"/>
<dbReference type="GeneTree" id="ENSGT00940000153321"/>
<dbReference type="Pfam" id="PF00112">
    <property type="entry name" value="Peptidase_C1"/>
    <property type="match status" value="1"/>
</dbReference>
<reference evidence="12" key="12">
    <citation type="journal article" date="2019" name="Sci. Rep.">
        <title>A novel zebrafish model to emulate lung injury by folate deficiency-induced swim bladder defectiveness and protease/antiprotease expression imbalance.</title>
        <authorList>
            <person name="Lee G.H."/>
            <person name="Cheng N.W."/>
            <person name="Yu H.H."/>
            <person name="Tsai J.N."/>
            <person name="Liu T."/>
            <person name="Wen Z.H."/>
            <person name="Chen B.H."/>
            <person name="Fu T.F."/>
        </authorList>
    </citation>
    <scope>NUCLEOTIDE SEQUENCE</scope>
    <source>
        <strain evidence="12">Tuebingen</strain>
    </source>
</reference>
<dbReference type="InterPro" id="IPR039417">
    <property type="entry name" value="Peptidase_C1A_papain-like"/>
</dbReference>
<keyword evidence="5" id="KW-0865">Zymogen</keyword>
<sequence length="352" mass="39819">MELQSVRFACESPPGRMMFALLVTLYISAVFAAPSIDIQLDDHWNSWKSQHGKSYHEDVEVGRRMIWEENLRKIEQHNFEYSYGNHTFKMGMNQFGDMTNEEFRQAMNGYTHDPNQTSQGPLFMEPSFFAAPQQVDWRQRGYVTPVKDQKQCGSCWSFSSTGALEGQLFRKTGKLISMSEQNLVDCSRPQGNQGCNGGLMDQAFQYVKENKGLDSEQSYPYLARDDLPCRYDPRFNVAKITGFVDIPSGNELALMNAVAAVGPVSVAIDASHQSLQFYQSGIYYERACSSSRLDHAVLVVGYGYQGADVAGNRYWIVKNSWSDKWGDKGYIYMAKDKNNHCGVATKASYPLM</sequence>
<dbReference type="PROSITE" id="PS00639">
    <property type="entry name" value="THIOL_PROTEASE_HIS"/>
    <property type="match status" value="1"/>
</dbReference>
<keyword evidence="6" id="KW-1015">Disulfide bond</keyword>
<comment type="similarity">
    <text evidence="1">Belongs to the peptidase C1 family.</text>
</comment>
<evidence type="ECO:0000256" key="3">
    <source>
        <dbReference type="ARBA" id="ARBA00022801"/>
    </source>
</evidence>
<proteinExistence type="inferred from homology"/>
<dbReference type="GeneID" id="30443"/>
<dbReference type="GO" id="GO:0005764">
    <property type="term" value="C:lysosome"/>
    <property type="evidence" value="ECO:0000318"/>
    <property type="project" value="GO_Central"/>
</dbReference>
<dbReference type="SUPFAM" id="SSF54001">
    <property type="entry name" value="Cysteine proteinases"/>
    <property type="match status" value="1"/>
</dbReference>
<keyword evidence="4" id="KW-0788">Thiol protease</keyword>
<gene>
    <name evidence="12" type="primary">ctslb</name>
    <name evidence="12" type="synonym">catL</name>
    <name evidence="12" type="synonym">cb15</name>
    <name evidence="12" type="synonym">ctsl</name>
    <name evidence="12" type="synonym">ctsl1b</name>
    <name evidence="12" type="synonym">hgg1</name>
    <name evidence="12" type="synonym">wu:fb30g09</name>
</gene>
<dbReference type="GlyGen" id="F1R7B3">
    <property type="glycosylation" value="1 site"/>
</dbReference>
<reference evidence="12" key="3">
    <citation type="journal article" date="1996" name="Development">
        <title>Mutations affecting cell fates and cellular rearrangements during gastrulation in zebrafish.</title>
        <authorList>
            <person name="Solnica-Krezel L."/>
            <person name="Stemple D.L."/>
            <person name="Mountcastle-Shah E."/>
            <person name="Rangini Z."/>
            <person name="Neuhauss S.C."/>
            <person name="Malicki J."/>
            <person name="Schier A.F."/>
            <person name="Stainier D.Y."/>
            <person name="Zwartkruis F."/>
            <person name="Abdelilah S."/>
            <person name="Driever W."/>
        </authorList>
    </citation>
    <scope>NUCLEOTIDE SEQUENCE</scope>
    <source>
        <strain evidence="12">Tuebingen</strain>
    </source>
</reference>
<dbReference type="InterPro" id="IPR000668">
    <property type="entry name" value="Peptidase_C1A_C"/>
</dbReference>
<dbReference type="AlphaFoldDB" id="F1R7B3"/>
<feature type="chain" id="PRO_5043058616" evidence="7 12">
    <location>
        <begin position="33"/>
        <end position="352"/>
    </location>
</feature>
<reference evidence="12" key="6">
    <citation type="journal article" date="1997" name="Development">
        <title>Loss of cerebum function ventralizes the zebrafish embryo.</title>
        <authorList>
            <person name="Fisher S."/>
            <person name="Amacher S.L."/>
            <person name="Halpern M.E."/>
        </authorList>
    </citation>
    <scope>NUCLEOTIDE SEQUENCE</scope>
    <source>
        <strain evidence="12">Tuebingen</strain>
    </source>
</reference>
<dbReference type="InterPro" id="IPR038765">
    <property type="entry name" value="Papain-like_cys_pep_sf"/>
</dbReference>
<organism evidence="10">
    <name type="scientific">Danio rerio</name>
    <name type="common">Zebrafish</name>
    <name type="synonym">Brachydanio rerio</name>
    <dbReference type="NCBI Taxonomy" id="7955"/>
    <lineage>
        <taxon>Eukaryota</taxon>
        <taxon>Metazoa</taxon>
        <taxon>Chordata</taxon>
        <taxon>Craniata</taxon>
        <taxon>Vertebrata</taxon>
        <taxon>Euteleostomi</taxon>
        <taxon>Actinopterygii</taxon>
        <taxon>Neopterygii</taxon>
        <taxon>Teleostei</taxon>
        <taxon>Ostariophysi</taxon>
        <taxon>Cypriniformes</taxon>
        <taxon>Danionidae</taxon>
        <taxon>Danioninae</taxon>
        <taxon>Danio</taxon>
    </lineage>
</organism>
<dbReference type="Bgee" id="ENSDARG00000039173">
    <property type="expression patterns" value="Expressed in embryo and 5 other cell types or tissues"/>
</dbReference>
<evidence type="ECO:0000313" key="10">
    <source>
        <dbReference type="Ensembl" id="ENSDARP00000119564"/>
    </source>
</evidence>
<reference evidence="12" key="8">
    <citation type="journal article" date="2010" name="Dev. Biol.">
        <title>RPTPalpha and PTPepsilon signaling via Fyn/Yes and RhoA is essential for zebrafish convergence and extension cell movements during gastrulation.</title>
        <authorList>
            <person name="van Eekelen M."/>
            <person name="Runtuwene V."/>
            <person name="Overvoorde J."/>
            <person name="den Hertog J."/>
        </authorList>
    </citation>
    <scope>NUCLEOTIDE SEQUENCE</scope>
    <source>
        <strain evidence="12">Tuebingen</strain>
    </source>
</reference>
<dbReference type="eggNOG" id="KOG1543">
    <property type="taxonomic scope" value="Eukaryota"/>
</dbReference>
<evidence type="ECO:0000256" key="1">
    <source>
        <dbReference type="ARBA" id="ARBA00008455"/>
    </source>
</evidence>
<dbReference type="PROSITE" id="PS00640">
    <property type="entry name" value="THIOL_PROTEASE_ASN"/>
    <property type="match status" value="1"/>
</dbReference>
<dbReference type="RefSeq" id="NP_571273.2">
    <property type="nucleotide sequence ID" value="NM_131198.2"/>
</dbReference>
<dbReference type="PRINTS" id="PR00705">
    <property type="entry name" value="PAPAIN"/>
</dbReference>
<dbReference type="SMR" id="F1R7B3"/>
<feature type="domain" description="Peptidase C1A papain C-terminal" evidence="8">
    <location>
        <begin position="131"/>
        <end position="351"/>
    </location>
</feature>
<keyword evidence="3" id="KW-0378">Hydrolase</keyword>
<dbReference type="PROSITE" id="PS00139">
    <property type="entry name" value="THIOL_PROTEASE_CYS"/>
    <property type="match status" value="1"/>
</dbReference>
<evidence type="ECO:0000256" key="7">
    <source>
        <dbReference type="SAM" id="SignalP"/>
    </source>
</evidence>
<dbReference type="InterPro" id="IPR013128">
    <property type="entry name" value="Peptidase_C1A"/>
</dbReference>
<keyword evidence="7 12" id="KW-0732">Signal</keyword>
<evidence type="ECO:0000313" key="12">
    <source>
        <dbReference type="RefSeq" id="NP_571273.2"/>
    </source>
</evidence>
<feature type="signal peptide" evidence="7">
    <location>
        <begin position="1"/>
        <end position="32"/>
    </location>
</feature>
<dbReference type="EMBL" id="BX465840">
    <property type="status" value="NOT_ANNOTATED_CDS"/>
    <property type="molecule type" value="Genomic_DNA"/>
</dbReference>
<reference evidence="12" key="9">
    <citation type="journal article" date="2010" name="PLoS Genet.">
        <title>B1 SOX coordinate cell specification with patterning and morphogenesis in the early zebrafish embryo.</title>
        <authorList>
            <person name="Okuda Y."/>
            <person name="Ogura E."/>
            <person name="Kondoh H."/>
            <person name="Kamachi Y."/>
        </authorList>
    </citation>
    <scope>NUCLEOTIDE SEQUENCE</scope>
    <source>
        <strain evidence="12">Tuebingen</strain>
    </source>
</reference>
<accession>F1R7B3</accession>
<evidence type="ECO:0000256" key="5">
    <source>
        <dbReference type="ARBA" id="ARBA00023145"/>
    </source>
</evidence>
<dbReference type="SMART" id="SM00848">
    <property type="entry name" value="Inhibitor_I29"/>
    <property type="match status" value="1"/>
</dbReference>
<dbReference type="PhylomeDB" id="F1R7B3"/>
<evidence type="ECO:0000313" key="11">
    <source>
        <dbReference type="Proteomes" id="UP000000437"/>
    </source>
</evidence>
<dbReference type="InterPro" id="IPR013201">
    <property type="entry name" value="Prot_inhib_I29"/>
</dbReference>
<dbReference type="SMART" id="SM00645">
    <property type="entry name" value="Pept_C1"/>
    <property type="match status" value="1"/>
</dbReference>
<dbReference type="Proteomes" id="UP000000437">
    <property type="component" value="Chromosome 12"/>
</dbReference>
<evidence type="ECO:0000259" key="9">
    <source>
        <dbReference type="SMART" id="SM00848"/>
    </source>
</evidence>
<protein>
    <submittedName>
        <fullName evidence="10 12">Cathepsin Lb</fullName>
    </submittedName>
</protein>
<reference evidence="12" key="4">
    <citation type="journal article" date="1997" name="Dev. Biol.">
        <title>Pattern formation in janus-mutant zebrafish embryos.</title>
        <authorList>
            <person name="Abdelilah S."/>
            <person name="Driever W."/>
        </authorList>
    </citation>
    <scope>NUCLEOTIDE SEQUENCE</scope>
    <source>
        <strain evidence="12">Tuebingen</strain>
    </source>
</reference>
<dbReference type="GO" id="GO:0005615">
    <property type="term" value="C:extracellular space"/>
    <property type="evidence" value="ECO:0000318"/>
    <property type="project" value="GO_Central"/>
</dbReference>
<reference evidence="12" key="13">
    <citation type="submission" date="2025-04" db="UniProtKB">
        <authorList>
            <consortium name="RefSeq"/>
        </authorList>
    </citation>
    <scope>IDENTIFICATION</scope>
    <source>
        <strain evidence="12">Tuebingen</strain>
    </source>
</reference>
<reference evidence="10" key="10">
    <citation type="submission" date="2011-07" db="UniProtKB">
        <authorList>
            <consortium name="Ensembl"/>
        </authorList>
    </citation>
    <scope>IDENTIFICATION</scope>
    <source>
        <strain evidence="10">Tuebingen</strain>
    </source>
</reference>
<reference evidence="12" key="7">
    <citation type="journal article" date="2009" name="Dev. Dyn.">
        <title>Comparative expression of zebrafish lats1 and lats2 and their implication in gastrulation movements.</title>
        <authorList>
            <person name="Chen C.H."/>
            <person name="Sun Y.H."/>
            <person name="Pei D.S."/>
            <person name="Zhu Z.Y."/>
        </authorList>
    </citation>
    <scope>NUCLEOTIDE SEQUENCE</scope>
    <source>
        <strain evidence="12">Tuebingen</strain>
    </source>
</reference>
<name>F1R7B3_DANRE</name>
<dbReference type="PANTHER" id="PTHR12411">
    <property type="entry name" value="CYSTEINE PROTEASE FAMILY C1-RELATED"/>
    <property type="match status" value="1"/>
</dbReference>
<feature type="domain" description="Cathepsin propeptide inhibitor" evidence="9">
    <location>
        <begin position="44"/>
        <end position="103"/>
    </location>
</feature>
<dbReference type="STRING" id="7955.ENSDARP00000119564"/>
<dbReference type="Gene3D" id="3.90.70.10">
    <property type="entry name" value="Cysteine proteinases"/>
    <property type="match status" value="1"/>
</dbReference>
<evidence type="ECO:0000256" key="6">
    <source>
        <dbReference type="ARBA" id="ARBA00023157"/>
    </source>
</evidence>
<reference evidence="12" key="5">
    <citation type="journal article" date="1997" name="Dev. Genes Evol.">
        <title>Expression of a zebrafish Cathepsin L gene in anterior mesendoderm and hatching gland.</title>
        <authorList>
            <person name="Vogel A.M."/>
            <person name="Gerster T."/>
        </authorList>
    </citation>
    <scope>NUCLEOTIDE SEQUENCE</scope>
    <source>
        <strain evidence="12">Tuebingen</strain>
    </source>
</reference>
<dbReference type="InterPro" id="IPR000169">
    <property type="entry name" value="Pept_cys_AS"/>
</dbReference>
<dbReference type="GO" id="GO:0051603">
    <property type="term" value="P:proteolysis involved in protein catabolic process"/>
    <property type="evidence" value="ECO:0000318"/>
    <property type="project" value="GO_Central"/>
</dbReference>
<dbReference type="Pfam" id="PF08246">
    <property type="entry name" value="Inhibitor_I29"/>
    <property type="match status" value="1"/>
</dbReference>
<dbReference type="Ensembl" id="ENSDART00000145570.2">
    <property type="protein sequence ID" value="ENSDARP00000119564.1"/>
    <property type="gene ID" value="ENSDARG00000039173.7"/>
</dbReference>
<dbReference type="CTD" id="30443"/>